<sequence length="378" mass="40244">MFPAFYVNISMTFAVAALTAFSLTPLVKALAGKVGAIDVPKDGRRMHDHPIPRLGGLAIFCGFMFSALLFVDITSQLRATLLGACLIVVLGIVDDIVALPAKPKFAIQIAAALIPVYAGVRVEVLTNFNIFSDKPYIVLGAWGIPLTLLWIVGMTNAVNFIDGLDGLAVGVSSIGTFALMTISILVSDGNVALLAAALAGACIGFIPYNLNPAKIFMGDTGAMFLGYMLATMSIQGLFKFYAIISFTVPFLIFGLPIFDTAFAIVRRIATGQPPMKADRGHLHHRLIDMGFSQKQAVAIMYVVSAILGLAAVLLTSSGAMKALMLVGSAMLVSIVAAHTVDERRKNGTLHSVTTKQDAEHKPEEEAPACEKEDEDSHD</sequence>
<dbReference type="EMBL" id="VSSQ01003505">
    <property type="protein sequence ID" value="MPM21023.1"/>
    <property type="molecule type" value="Genomic_DNA"/>
</dbReference>
<feature type="transmembrane region" description="Helical" evidence="8">
    <location>
        <begin position="6"/>
        <end position="30"/>
    </location>
</feature>
<feature type="transmembrane region" description="Helical" evidence="8">
    <location>
        <begin position="77"/>
        <end position="93"/>
    </location>
</feature>
<dbReference type="GO" id="GO:0071555">
    <property type="term" value="P:cell wall organization"/>
    <property type="evidence" value="ECO:0007669"/>
    <property type="project" value="TreeGrafter"/>
</dbReference>
<dbReference type="Pfam" id="PF00953">
    <property type="entry name" value="Glycos_transf_4"/>
    <property type="match status" value="1"/>
</dbReference>
<evidence type="ECO:0000256" key="4">
    <source>
        <dbReference type="ARBA" id="ARBA00022692"/>
    </source>
</evidence>
<organism evidence="9">
    <name type="scientific">bioreactor metagenome</name>
    <dbReference type="NCBI Taxonomy" id="1076179"/>
    <lineage>
        <taxon>unclassified sequences</taxon>
        <taxon>metagenomes</taxon>
        <taxon>ecological metagenomes</taxon>
    </lineage>
</organism>
<evidence type="ECO:0000313" key="9">
    <source>
        <dbReference type="EMBL" id="MPM21023.1"/>
    </source>
</evidence>
<dbReference type="CDD" id="cd06853">
    <property type="entry name" value="GT_WecA_like"/>
    <property type="match status" value="1"/>
</dbReference>
<reference evidence="9" key="1">
    <citation type="submission" date="2019-08" db="EMBL/GenBank/DDBJ databases">
        <authorList>
            <person name="Kucharzyk K."/>
            <person name="Murdoch R.W."/>
            <person name="Higgins S."/>
            <person name="Loffler F."/>
        </authorList>
    </citation>
    <scope>NUCLEOTIDE SEQUENCE</scope>
</reference>
<dbReference type="InterPro" id="IPR000715">
    <property type="entry name" value="Glycosyl_transferase_4"/>
</dbReference>
<dbReference type="GO" id="GO:0005886">
    <property type="term" value="C:plasma membrane"/>
    <property type="evidence" value="ECO:0007669"/>
    <property type="project" value="UniProtKB-SubCell"/>
</dbReference>
<feature type="compositionally biased region" description="Basic and acidic residues" evidence="7">
    <location>
        <begin position="356"/>
        <end position="378"/>
    </location>
</feature>
<feature type="transmembrane region" description="Helical" evidence="8">
    <location>
        <begin position="51"/>
        <end position="71"/>
    </location>
</feature>
<dbReference type="EC" id="2.7.8.33" evidence="9"/>
<keyword evidence="2" id="KW-1003">Cell membrane</keyword>
<feature type="transmembrane region" description="Helical" evidence="8">
    <location>
        <begin position="105"/>
        <end position="124"/>
    </location>
</feature>
<dbReference type="InterPro" id="IPR018480">
    <property type="entry name" value="PNAcMuramoyl-5peptid_Trfase_CS"/>
</dbReference>
<dbReference type="PANTHER" id="PTHR22926">
    <property type="entry name" value="PHOSPHO-N-ACETYLMURAMOYL-PENTAPEPTIDE-TRANSFERASE"/>
    <property type="match status" value="1"/>
</dbReference>
<evidence type="ECO:0000256" key="2">
    <source>
        <dbReference type="ARBA" id="ARBA00022475"/>
    </source>
</evidence>
<dbReference type="GO" id="GO:0036380">
    <property type="term" value="F:UDP-N-acetylglucosamine-undecaprenyl-phosphate N-acetylglucosaminephosphotransferase activity"/>
    <property type="evidence" value="ECO:0007669"/>
    <property type="project" value="UniProtKB-EC"/>
</dbReference>
<evidence type="ECO:0000256" key="1">
    <source>
        <dbReference type="ARBA" id="ARBA00004651"/>
    </source>
</evidence>
<comment type="subcellular location">
    <subcellularLocation>
        <location evidence="1">Cell membrane</location>
        <topology evidence="1">Multi-pass membrane protein</topology>
    </subcellularLocation>
</comment>
<dbReference type="GO" id="GO:0009103">
    <property type="term" value="P:lipopolysaccharide biosynthetic process"/>
    <property type="evidence" value="ECO:0007669"/>
    <property type="project" value="TreeGrafter"/>
</dbReference>
<keyword evidence="5 8" id="KW-1133">Transmembrane helix</keyword>
<feature type="transmembrane region" description="Helical" evidence="8">
    <location>
        <begin position="322"/>
        <end position="340"/>
    </location>
</feature>
<feature type="transmembrane region" description="Helical" evidence="8">
    <location>
        <begin position="296"/>
        <end position="316"/>
    </location>
</feature>
<dbReference type="GO" id="GO:0044038">
    <property type="term" value="P:cell wall macromolecule biosynthetic process"/>
    <property type="evidence" value="ECO:0007669"/>
    <property type="project" value="TreeGrafter"/>
</dbReference>
<dbReference type="AlphaFoldDB" id="A0A644Y3C3"/>
<feature type="transmembrane region" description="Helical" evidence="8">
    <location>
        <begin position="136"/>
        <end position="155"/>
    </location>
</feature>
<gene>
    <name evidence="9" type="primary">tagO_9</name>
    <name evidence="9" type="ORF">SDC9_67462</name>
</gene>
<evidence type="ECO:0000256" key="5">
    <source>
        <dbReference type="ARBA" id="ARBA00022989"/>
    </source>
</evidence>
<keyword evidence="6 8" id="KW-0472">Membrane</keyword>
<evidence type="ECO:0000256" key="8">
    <source>
        <dbReference type="SAM" id="Phobius"/>
    </source>
</evidence>
<comment type="caution">
    <text evidence="9">The sequence shown here is derived from an EMBL/GenBank/DDBJ whole genome shotgun (WGS) entry which is preliminary data.</text>
</comment>
<feature type="transmembrane region" description="Helical" evidence="8">
    <location>
        <begin position="167"/>
        <end position="186"/>
    </location>
</feature>
<keyword evidence="4 8" id="KW-0812">Transmembrane</keyword>
<protein>
    <submittedName>
        <fullName evidence="9">Putative undecaprenyl-phosphate N-acetylglucosaminyl 1-phosphate transferase</fullName>
        <ecNumber evidence="9">2.7.8.33</ecNumber>
    </submittedName>
</protein>
<keyword evidence="3 9" id="KW-0808">Transferase</keyword>
<feature type="region of interest" description="Disordered" evidence="7">
    <location>
        <begin position="346"/>
        <end position="378"/>
    </location>
</feature>
<evidence type="ECO:0000256" key="3">
    <source>
        <dbReference type="ARBA" id="ARBA00022679"/>
    </source>
</evidence>
<evidence type="ECO:0000256" key="7">
    <source>
        <dbReference type="SAM" id="MobiDB-lite"/>
    </source>
</evidence>
<name>A0A644Y3C3_9ZZZZ</name>
<feature type="transmembrane region" description="Helical" evidence="8">
    <location>
        <begin position="192"/>
        <end position="210"/>
    </location>
</feature>
<dbReference type="PANTHER" id="PTHR22926:SF3">
    <property type="entry name" value="UNDECAPRENYL-PHOSPHATE ALPHA-N-ACETYLGLUCOSAMINYL 1-PHOSPHATE TRANSFERASE"/>
    <property type="match status" value="1"/>
</dbReference>
<evidence type="ECO:0000256" key="6">
    <source>
        <dbReference type="ARBA" id="ARBA00023136"/>
    </source>
</evidence>
<accession>A0A644Y3C3</accession>
<proteinExistence type="predicted"/>
<dbReference type="PROSITE" id="PS01348">
    <property type="entry name" value="MRAY_2"/>
    <property type="match status" value="1"/>
</dbReference>